<dbReference type="InterPro" id="IPR014195">
    <property type="entry name" value="Spore_III_AG"/>
</dbReference>
<evidence type="ECO:0000256" key="1">
    <source>
        <dbReference type="SAM" id="MobiDB-lite"/>
    </source>
</evidence>
<proteinExistence type="predicted"/>
<protein>
    <submittedName>
        <fullName evidence="3">Stage III sporulation protein AG</fullName>
    </submittedName>
</protein>
<keyword evidence="2" id="KW-0812">Transmembrane</keyword>
<dbReference type="NCBIfam" id="TIGR02830">
    <property type="entry name" value="spore_III_AG"/>
    <property type="match status" value="1"/>
</dbReference>
<name>A0ABP3UW51_9CLOT</name>
<feature type="compositionally biased region" description="Basic and acidic residues" evidence="1">
    <location>
        <begin position="62"/>
        <end position="74"/>
    </location>
</feature>
<comment type="caution">
    <text evidence="3">The sequence shown here is derived from an EMBL/GenBank/DDBJ whole genome shotgun (WGS) entry which is preliminary data.</text>
</comment>
<gene>
    <name evidence="3" type="primary">spoIIIAG</name>
    <name evidence="3" type="ORF">GCM10008906_27340</name>
</gene>
<evidence type="ECO:0000256" key="2">
    <source>
        <dbReference type="SAM" id="Phobius"/>
    </source>
</evidence>
<dbReference type="Proteomes" id="UP001501510">
    <property type="component" value="Unassembled WGS sequence"/>
</dbReference>
<feature type="transmembrane region" description="Helical" evidence="2">
    <location>
        <begin position="25"/>
        <end position="44"/>
    </location>
</feature>
<keyword evidence="4" id="KW-1185">Reference proteome</keyword>
<dbReference type="RefSeq" id="WP_343762301.1">
    <property type="nucleotide sequence ID" value="NZ_BAAACG010000010.1"/>
</dbReference>
<sequence>MDFKKLIKKGAKKLGKDKKTKKNTVNFLILILVGILFLICGSFFKDVSTGSEKKVSSNLNKPKTENKDENKGSTNLDYEKKIQEDLKNTLEKIEGVGKVDVMVTFEAGKEKVPAMNITDSTNTSEEKDTEGGTRNTIQENKGNTVVVTNNGDKTEPLIVKEYKPRIIGVCIVAEGAEKSVTKLRISDAVINLFNIPENKVNVYPMKK</sequence>
<feature type="region of interest" description="Disordered" evidence="1">
    <location>
        <begin position="53"/>
        <end position="74"/>
    </location>
</feature>
<evidence type="ECO:0000313" key="4">
    <source>
        <dbReference type="Proteomes" id="UP001501510"/>
    </source>
</evidence>
<accession>A0ABP3UW51</accession>
<reference evidence="4" key="1">
    <citation type="journal article" date="2019" name="Int. J. Syst. Evol. Microbiol.">
        <title>The Global Catalogue of Microorganisms (GCM) 10K type strain sequencing project: providing services to taxonomists for standard genome sequencing and annotation.</title>
        <authorList>
            <consortium name="The Broad Institute Genomics Platform"/>
            <consortium name="The Broad Institute Genome Sequencing Center for Infectious Disease"/>
            <person name="Wu L."/>
            <person name="Ma J."/>
        </authorList>
    </citation>
    <scope>NUCLEOTIDE SEQUENCE [LARGE SCALE GENOMIC DNA]</scope>
    <source>
        <strain evidence="4">JCM 1407</strain>
    </source>
</reference>
<dbReference type="EMBL" id="BAAACG010000010">
    <property type="protein sequence ID" value="GAA0743494.1"/>
    <property type="molecule type" value="Genomic_DNA"/>
</dbReference>
<evidence type="ECO:0000313" key="3">
    <source>
        <dbReference type="EMBL" id="GAA0743494.1"/>
    </source>
</evidence>
<organism evidence="3 4">
    <name type="scientific">Clostridium oceanicum</name>
    <dbReference type="NCBI Taxonomy" id="1543"/>
    <lineage>
        <taxon>Bacteria</taxon>
        <taxon>Bacillati</taxon>
        <taxon>Bacillota</taxon>
        <taxon>Clostridia</taxon>
        <taxon>Eubacteriales</taxon>
        <taxon>Clostridiaceae</taxon>
        <taxon>Clostridium</taxon>
    </lineage>
</organism>
<keyword evidence="2" id="KW-0472">Membrane</keyword>
<keyword evidence="2" id="KW-1133">Transmembrane helix</keyword>